<keyword evidence="9" id="KW-0175">Coiled coil</keyword>
<keyword evidence="6" id="KW-0456">Lyase</keyword>
<reference evidence="12 13" key="1">
    <citation type="journal article" date="2013" name="Environ. Microbiol.">
        <title>The nutrient supplying capabilities of Uzinura, an endosymbiont of armoured scale insects.</title>
        <authorList>
            <person name="Sabree Z.L."/>
            <person name="Huang C.Y."/>
            <person name="Okusu A."/>
            <person name="Moran N.A."/>
            <person name="Normark B.B."/>
        </authorList>
    </citation>
    <scope>NUCLEOTIDE SEQUENCE [LARGE SCALE GENOMIC DNA]</scope>
    <source>
        <strain evidence="12 13">ASNER</strain>
    </source>
</reference>
<evidence type="ECO:0000259" key="11">
    <source>
        <dbReference type="Pfam" id="PF04715"/>
    </source>
</evidence>
<dbReference type="Gene3D" id="3.60.120.10">
    <property type="entry name" value="Anthranilate synthase"/>
    <property type="match status" value="1"/>
</dbReference>
<dbReference type="OrthoDB" id="9803598at2"/>
<dbReference type="PRINTS" id="PR00095">
    <property type="entry name" value="ANTSNTHASEI"/>
</dbReference>
<evidence type="ECO:0000256" key="3">
    <source>
        <dbReference type="ARBA" id="ARBA00020653"/>
    </source>
</evidence>
<evidence type="ECO:0000313" key="13">
    <source>
        <dbReference type="Proteomes" id="UP000011174"/>
    </source>
</evidence>
<dbReference type="KEGG" id="udi:ASNER_010"/>
<name>L7VJC9_9FLAO</name>
<dbReference type="InterPro" id="IPR015890">
    <property type="entry name" value="Chorismate_C"/>
</dbReference>
<dbReference type="PATRIC" id="fig|1133592.3.peg.10"/>
<comment type="function">
    <text evidence="7">Part of a heterotetrameric complex that catalyzes the two-step biosynthesis of anthranilate, an intermediate in the biosynthesis of L-tryptophan. In the first step, the glutamine-binding beta subunit (TrpG) of anthranilate synthase (AS) provides the glutamine amidotransferase activity which generates ammonia as a substrate that, along with chorismate, is used in the second step, catalyzed by the large alpha subunit of AS (TrpE) to produce anthranilate. In the absence of TrpG, TrpE can synthesize anthranilate directly from chorismate and high concentrations of ammonia.</text>
</comment>
<comment type="cofactor">
    <cofactor evidence="1">
        <name>Mg(2+)</name>
        <dbReference type="ChEBI" id="CHEBI:18420"/>
    </cofactor>
</comment>
<dbReference type="EMBL" id="CP003263">
    <property type="protein sequence ID" value="AGC66802.1"/>
    <property type="molecule type" value="Genomic_DNA"/>
</dbReference>
<feature type="coiled-coil region" evidence="9">
    <location>
        <begin position="437"/>
        <end position="464"/>
    </location>
</feature>
<dbReference type="STRING" id="1133592.ASNER_010"/>
<evidence type="ECO:0000313" key="12">
    <source>
        <dbReference type="EMBL" id="AGC66802.1"/>
    </source>
</evidence>
<comment type="subunit">
    <text evidence="2">Heterotetramer consisting of two non-identical subunits: a beta subunit (TrpG) and a large alpha subunit (TrpE).</text>
</comment>
<evidence type="ECO:0000256" key="4">
    <source>
        <dbReference type="ARBA" id="ARBA00022723"/>
    </source>
</evidence>
<dbReference type="GO" id="GO:0000162">
    <property type="term" value="P:L-tryptophan biosynthetic process"/>
    <property type="evidence" value="ECO:0007669"/>
    <property type="project" value="TreeGrafter"/>
</dbReference>
<comment type="catalytic activity">
    <reaction evidence="8">
        <text>chorismate + L-glutamine = anthranilate + pyruvate + L-glutamate + H(+)</text>
        <dbReference type="Rhea" id="RHEA:21732"/>
        <dbReference type="ChEBI" id="CHEBI:15361"/>
        <dbReference type="ChEBI" id="CHEBI:15378"/>
        <dbReference type="ChEBI" id="CHEBI:16567"/>
        <dbReference type="ChEBI" id="CHEBI:29748"/>
        <dbReference type="ChEBI" id="CHEBI:29985"/>
        <dbReference type="ChEBI" id="CHEBI:58359"/>
        <dbReference type="EC" id="4.1.3.27"/>
    </reaction>
</comment>
<organism evidence="12 13">
    <name type="scientific">Candidatus Uzinura diaspidicola str. ASNER</name>
    <dbReference type="NCBI Taxonomy" id="1133592"/>
    <lineage>
        <taxon>Bacteria</taxon>
        <taxon>Pseudomonadati</taxon>
        <taxon>Bacteroidota</taxon>
        <taxon>Flavobacteriia</taxon>
        <taxon>Flavobacteriales</taxon>
        <taxon>Candidatus Uzinura</taxon>
    </lineage>
</organism>
<dbReference type="InterPro" id="IPR005801">
    <property type="entry name" value="ADC_synthase"/>
</dbReference>
<dbReference type="PANTHER" id="PTHR11236:SF48">
    <property type="entry name" value="ISOCHORISMATE SYNTHASE MENF"/>
    <property type="match status" value="1"/>
</dbReference>
<dbReference type="Pfam" id="PF00425">
    <property type="entry name" value="Chorismate_bind"/>
    <property type="match status" value="1"/>
</dbReference>
<dbReference type="Pfam" id="PF04715">
    <property type="entry name" value="Anth_synt_I_N"/>
    <property type="match status" value="1"/>
</dbReference>
<evidence type="ECO:0000256" key="5">
    <source>
        <dbReference type="ARBA" id="ARBA00022842"/>
    </source>
</evidence>
<evidence type="ECO:0000259" key="10">
    <source>
        <dbReference type="Pfam" id="PF00425"/>
    </source>
</evidence>
<keyword evidence="5" id="KW-0460">Magnesium</keyword>
<dbReference type="InterPro" id="IPR019999">
    <property type="entry name" value="Anth_synth_I-like"/>
</dbReference>
<keyword evidence="13" id="KW-1185">Reference proteome</keyword>
<dbReference type="PANTHER" id="PTHR11236">
    <property type="entry name" value="AMINOBENZOATE/ANTHRANILATE SYNTHASE"/>
    <property type="match status" value="1"/>
</dbReference>
<keyword evidence="4" id="KW-0479">Metal-binding</keyword>
<evidence type="ECO:0000256" key="9">
    <source>
        <dbReference type="SAM" id="Coils"/>
    </source>
</evidence>
<dbReference type="SUPFAM" id="SSF56322">
    <property type="entry name" value="ADC synthase"/>
    <property type="match status" value="1"/>
</dbReference>
<dbReference type="GO" id="GO:0004049">
    <property type="term" value="F:anthranilate synthase activity"/>
    <property type="evidence" value="ECO:0007669"/>
    <property type="project" value="UniProtKB-EC"/>
</dbReference>
<dbReference type="AlphaFoldDB" id="L7VJC9"/>
<evidence type="ECO:0000256" key="1">
    <source>
        <dbReference type="ARBA" id="ARBA00001946"/>
    </source>
</evidence>
<gene>
    <name evidence="12" type="primary">trpE</name>
    <name evidence="12" type="ORF">ASNER_010</name>
</gene>
<feature type="domain" description="Anthranilate synthase component I N-terminal" evidence="11">
    <location>
        <begin position="14"/>
        <end position="156"/>
    </location>
</feature>
<sequence>MYRLKSYNKTLIADTISPIEIYLKLRNLFTGALLLESFHAQQKNFSIICIDEVAEIIMDNGYIYYRYPDNCEEKISLTEITKNGCEILEKFMKQLYSENKCLKYSGYYGYISYDSLPYFEDICLRSHSYKNYQIPKVRFAFFRTLIIFNNFNNILNLYSHIFSLDGNYSIFKIISLIMNHKIINLPFRTIKRLSSNLTDNGYKKSVGKSIRACKLGDVFQIVPSRQYQQEFQGDEFNVYRNLRSINPSPHLFYFDYGDYKIFGSSPEYQFTIKNRMAYIYPIAGTALRTVDDLKNKILAEELSKNTKENSEHVMLVDLARNDLSRNYSEVKVERYKEIKSFSHVFHLESKVSGKLPIYYSPVKGFVGTFPAGTLAGAPKYKAMELLDEFERQSRGIYGGSIGFFCLDGRIHTAIIIRTFLSMGNTLFMQAGAGVVADSTEEKELQEVDNKLKALNKAIIAAEKSFIK</sequence>
<evidence type="ECO:0000256" key="2">
    <source>
        <dbReference type="ARBA" id="ARBA00011575"/>
    </source>
</evidence>
<proteinExistence type="predicted"/>
<dbReference type="GO" id="GO:0046872">
    <property type="term" value="F:metal ion binding"/>
    <property type="evidence" value="ECO:0007669"/>
    <property type="project" value="UniProtKB-KW"/>
</dbReference>
<evidence type="ECO:0000256" key="7">
    <source>
        <dbReference type="ARBA" id="ARBA00025634"/>
    </source>
</evidence>
<accession>L7VJC9</accession>
<evidence type="ECO:0000256" key="6">
    <source>
        <dbReference type="ARBA" id="ARBA00023239"/>
    </source>
</evidence>
<dbReference type="InterPro" id="IPR006805">
    <property type="entry name" value="Anth_synth_I_N"/>
</dbReference>
<evidence type="ECO:0000256" key="8">
    <source>
        <dbReference type="ARBA" id="ARBA00047683"/>
    </source>
</evidence>
<protein>
    <recommendedName>
        <fullName evidence="3">Anthranilate synthase component 1</fullName>
    </recommendedName>
</protein>
<dbReference type="HOGENOM" id="CLU_006493_9_4_10"/>
<feature type="domain" description="Chorismate-utilising enzyme C-terminal" evidence="10">
    <location>
        <begin position="200"/>
        <end position="450"/>
    </location>
</feature>
<dbReference type="Proteomes" id="UP000011174">
    <property type="component" value="Chromosome"/>
</dbReference>